<dbReference type="Pfam" id="PF01471">
    <property type="entry name" value="PG_binding_1"/>
    <property type="match status" value="1"/>
</dbReference>
<dbReference type="EMBL" id="CP098809">
    <property type="protein sequence ID" value="USJ27572.1"/>
    <property type="molecule type" value="Genomic_DNA"/>
</dbReference>
<dbReference type="AlphaFoldDB" id="A0A9Q8YES0"/>
<proteinExistence type="predicted"/>
<dbReference type="InterPro" id="IPR036365">
    <property type="entry name" value="PGBD-like_sf"/>
</dbReference>
<dbReference type="SUPFAM" id="SSF54001">
    <property type="entry name" value="Cysteine proteinases"/>
    <property type="match status" value="1"/>
</dbReference>
<protein>
    <submittedName>
        <fullName evidence="2">Peptidoglycan-binding protein</fullName>
    </submittedName>
</protein>
<dbReference type="InterPro" id="IPR036366">
    <property type="entry name" value="PGBDSf"/>
</dbReference>
<evidence type="ECO:0000313" key="3">
    <source>
        <dbReference type="Proteomes" id="UP001055460"/>
    </source>
</evidence>
<dbReference type="Gene3D" id="1.10.101.10">
    <property type="entry name" value="PGBD-like superfamily/PGBD"/>
    <property type="match status" value="1"/>
</dbReference>
<gene>
    <name evidence="2" type="ORF">NE863_34695</name>
</gene>
<dbReference type="Proteomes" id="UP001055460">
    <property type="component" value="Plasmid pB"/>
</dbReference>
<evidence type="ECO:0000313" key="2">
    <source>
        <dbReference type="EMBL" id="USJ27572.1"/>
    </source>
</evidence>
<dbReference type="InterPro" id="IPR038765">
    <property type="entry name" value="Papain-like_cys_pep_sf"/>
</dbReference>
<dbReference type="SUPFAM" id="SSF47090">
    <property type="entry name" value="PGBD-like"/>
    <property type="match status" value="1"/>
</dbReference>
<keyword evidence="2" id="KW-0614">Plasmid</keyword>
<dbReference type="Gene3D" id="3.90.1720.10">
    <property type="entry name" value="endopeptidase domain like (from Nostoc punctiforme)"/>
    <property type="match status" value="1"/>
</dbReference>
<evidence type="ECO:0000259" key="1">
    <source>
        <dbReference type="Pfam" id="PF01471"/>
    </source>
</evidence>
<organism evidence="2 3">
    <name type="scientific">Ensifer adhaerens</name>
    <name type="common">Sinorhizobium morelense</name>
    <dbReference type="NCBI Taxonomy" id="106592"/>
    <lineage>
        <taxon>Bacteria</taxon>
        <taxon>Pseudomonadati</taxon>
        <taxon>Pseudomonadota</taxon>
        <taxon>Alphaproteobacteria</taxon>
        <taxon>Hyphomicrobiales</taxon>
        <taxon>Rhizobiaceae</taxon>
        <taxon>Sinorhizobium/Ensifer group</taxon>
        <taxon>Ensifer</taxon>
    </lineage>
</organism>
<dbReference type="InterPro" id="IPR002477">
    <property type="entry name" value="Peptidoglycan-bd-like"/>
</dbReference>
<geneLocation type="plasmid" evidence="2 3">
    <name>pB</name>
</geneLocation>
<name>A0A9Q8YES0_ENSAD</name>
<reference evidence="2" key="1">
    <citation type="submission" date="2022-06" db="EMBL/GenBank/DDBJ databases">
        <title>Physiological and biochemical characterization and genomic elucidation of a strain of the genus Ensifer adhaerens M8 that combines arsenic oxidation and chromium reduction.</title>
        <authorList>
            <person name="Li X."/>
            <person name="Yu c."/>
        </authorList>
    </citation>
    <scope>NUCLEOTIDE SEQUENCE</scope>
    <source>
        <strain evidence="2">M8</strain>
        <plasmid evidence="2">pB</plasmid>
    </source>
</reference>
<dbReference type="RefSeq" id="WP_252161148.1">
    <property type="nucleotide sequence ID" value="NZ_CP098809.1"/>
</dbReference>
<accession>A0A9Q8YES0</accession>
<sequence length="578" mass="63074">MPFSGQNIIDVGSTRVGQKYVLGARVPLNNPDWKGPWDCAEFASWCVYQAYGLIFGAGNVRDVKKAEPYSGFWYSEAKKNGRVIRWEDALKIHGAFLIKAPPGNGKIGHVAISLGDRDRTLEARGQAFGVGIFDKAARRPWSIGCLLPGVEYSSNPPTMNAAAIKSAMKLPEGFLALRQPHLKGAHIITLQRVLSAKGIDPGPIDGDFGPMTHAAVVSFQAARGLEVDGIVGPATCKALELSSPIVPTESDKAAWDAQNRPATTTPISLITTGSIELVDTIAQHGGVYQAKTNEGLSFLIGSSTNFTDDMHRTGLFQGSKSIADSSEKFGVYKAADYEAVDRQWAHFVVPTFKAEGGRYATLNTYDRAAFTFGAPQLAAHTPDMNFIIYLRSLLKLANADKHFPELTLAKDPQGKQRVHLKKGGTLVNLEEVVLVTRPNGIKEKQLAKLMAYFNPSPTRIDDAELSAAARLMNWLRQDPKAKQIQIEVFIEHAKSNLARAKSKVPEFTGKKWQEALWTMDVLHHGRGTFSEIRVAITSHDPLSSLAAIGASKYPERIRTIRRGVSELDTTGVLNGFTV</sequence>
<feature type="domain" description="Peptidoglycan binding-like" evidence="1">
    <location>
        <begin position="184"/>
        <end position="239"/>
    </location>
</feature>